<reference evidence="6 7" key="1">
    <citation type="submission" date="2024-02" db="EMBL/GenBank/DDBJ databases">
        <title>A draft genome for the cacao thread blight pathogen Marasmius crinis-equi.</title>
        <authorList>
            <person name="Cohen S.P."/>
            <person name="Baruah I.K."/>
            <person name="Amoako-Attah I."/>
            <person name="Bukari Y."/>
            <person name="Meinhardt L.W."/>
            <person name="Bailey B.A."/>
        </authorList>
    </citation>
    <scope>NUCLEOTIDE SEQUENCE [LARGE SCALE GENOMIC DNA]</scope>
    <source>
        <strain evidence="6 7">GH-76</strain>
    </source>
</reference>
<keyword evidence="2" id="KW-0285">Flavoprotein</keyword>
<gene>
    <name evidence="6" type="primary">FMO1_4</name>
    <name evidence="6" type="ORF">V5O48_013912</name>
</gene>
<keyword evidence="6" id="KW-0503">Monooxygenase</keyword>
<dbReference type="InterPro" id="IPR000960">
    <property type="entry name" value="Flavin_mOase"/>
</dbReference>
<keyword evidence="5" id="KW-0560">Oxidoreductase</keyword>
<dbReference type="EMBL" id="JBAHYK010001421">
    <property type="protein sequence ID" value="KAL0568078.1"/>
    <property type="molecule type" value="Genomic_DNA"/>
</dbReference>
<comment type="caution">
    <text evidence="6">The sequence shown here is derived from an EMBL/GenBank/DDBJ whole genome shotgun (WGS) entry which is preliminary data.</text>
</comment>
<evidence type="ECO:0000256" key="2">
    <source>
        <dbReference type="ARBA" id="ARBA00022630"/>
    </source>
</evidence>
<organism evidence="6 7">
    <name type="scientific">Marasmius crinis-equi</name>
    <dbReference type="NCBI Taxonomy" id="585013"/>
    <lineage>
        <taxon>Eukaryota</taxon>
        <taxon>Fungi</taxon>
        <taxon>Dikarya</taxon>
        <taxon>Basidiomycota</taxon>
        <taxon>Agaricomycotina</taxon>
        <taxon>Agaricomycetes</taxon>
        <taxon>Agaricomycetidae</taxon>
        <taxon>Agaricales</taxon>
        <taxon>Marasmiineae</taxon>
        <taxon>Marasmiaceae</taxon>
        <taxon>Marasmius</taxon>
    </lineage>
</organism>
<dbReference type="PANTHER" id="PTHR23023">
    <property type="entry name" value="DIMETHYLANILINE MONOOXYGENASE"/>
    <property type="match status" value="1"/>
</dbReference>
<sequence>MADKNKDTKRICVIGGGPSGLAALKAILDTPQFKDGLWTPVLFEAREDVGGVWLPAPPVDNPPKTPMYDSLTTNVPHPLMAYTSYPFPPSTNLYPPAHVAEEYLRSFTEEFRLGEYIKLRTRVERATWDADSGRWKVTYRAEGEDTQEDLFDLTIIANGHYHLPRYPSIPGLQAWHTQGKLTHSAWYRHPLPTDRGRKVLVVGGGASGNDIAAEVATEGGATVVHSLPRPKGTRKPPVTAFLDVQTGTVEFADGATESGIDRCILATGYEMEFPFLSDEIIRPHTEPSIPPPVSNIWNTTYSVFPLARHVFPLPNAGPYPPHTLAFLGLPIKVAPFPIVEAQAAYVAYIFAHPHLFDSDRESELVGMRVEALKKRFAGDEGEVMHRWHVFEGLEPFEYTDELYRLSGRPDKRTEDWEKELFAVRGKAREFWHSLVAEGKEGEWVEGVAEEESKKGDWEGARRVWGEVIARLVREMGRVGIEQEVEAEVEAKLGSAVAG</sequence>
<accession>A0ABR3EYX0</accession>
<dbReference type="PRINTS" id="PR00370">
    <property type="entry name" value="FMOXYGENASE"/>
</dbReference>
<name>A0ABR3EYX0_9AGAR</name>
<evidence type="ECO:0000256" key="4">
    <source>
        <dbReference type="ARBA" id="ARBA00022857"/>
    </source>
</evidence>
<evidence type="ECO:0000313" key="6">
    <source>
        <dbReference type="EMBL" id="KAL0568078.1"/>
    </source>
</evidence>
<keyword evidence="7" id="KW-1185">Reference proteome</keyword>
<dbReference type="Pfam" id="PF00743">
    <property type="entry name" value="FMO-like"/>
    <property type="match status" value="1"/>
</dbReference>
<evidence type="ECO:0000256" key="1">
    <source>
        <dbReference type="ARBA" id="ARBA00009183"/>
    </source>
</evidence>
<protein>
    <submittedName>
        <fullName evidence="6">Monooxygenase</fullName>
    </submittedName>
</protein>
<evidence type="ECO:0000256" key="5">
    <source>
        <dbReference type="ARBA" id="ARBA00023002"/>
    </source>
</evidence>
<dbReference type="Proteomes" id="UP001465976">
    <property type="component" value="Unassembled WGS sequence"/>
</dbReference>
<keyword evidence="3" id="KW-0274">FAD</keyword>
<dbReference type="GO" id="GO:0004497">
    <property type="term" value="F:monooxygenase activity"/>
    <property type="evidence" value="ECO:0007669"/>
    <property type="project" value="UniProtKB-KW"/>
</dbReference>
<dbReference type="SUPFAM" id="SSF51905">
    <property type="entry name" value="FAD/NAD(P)-binding domain"/>
    <property type="match status" value="2"/>
</dbReference>
<proteinExistence type="inferred from homology"/>
<evidence type="ECO:0000256" key="3">
    <source>
        <dbReference type="ARBA" id="ARBA00022827"/>
    </source>
</evidence>
<comment type="similarity">
    <text evidence="1">Belongs to the FMO family.</text>
</comment>
<dbReference type="InterPro" id="IPR050346">
    <property type="entry name" value="FMO-like"/>
</dbReference>
<dbReference type="InterPro" id="IPR036188">
    <property type="entry name" value="FAD/NAD-bd_sf"/>
</dbReference>
<dbReference type="Gene3D" id="3.50.50.60">
    <property type="entry name" value="FAD/NAD(P)-binding domain"/>
    <property type="match status" value="2"/>
</dbReference>
<keyword evidence="4" id="KW-0521">NADP</keyword>
<evidence type="ECO:0000313" key="7">
    <source>
        <dbReference type="Proteomes" id="UP001465976"/>
    </source>
</evidence>
<dbReference type="InterPro" id="IPR020946">
    <property type="entry name" value="Flavin_mOase-like"/>
</dbReference>